<evidence type="ECO:0000259" key="8">
    <source>
        <dbReference type="Pfam" id="PF01385"/>
    </source>
</evidence>
<evidence type="ECO:0000313" key="12">
    <source>
        <dbReference type="Proteomes" id="UP000812672"/>
    </source>
</evidence>
<protein>
    <submittedName>
        <fullName evidence="11">IS200/IS605 family element transposase accessory protein TnpB</fullName>
    </submittedName>
</protein>
<evidence type="ECO:0000256" key="4">
    <source>
        <dbReference type="ARBA" id="ARBA00022723"/>
    </source>
</evidence>
<name>A0ABS6GMT4_9BACI</name>
<dbReference type="Pfam" id="PF12323">
    <property type="entry name" value="HTH_OrfB_IS605"/>
    <property type="match status" value="1"/>
</dbReference>
<evidence type="ECO:0000256" key="3">
    <source>
        <dbReference type="ARBA" id="ARBA00022578"/>
    </source>
</evidence>
<evidence type="ECO:0000259" key="10">
    <source>
        <dbReference type="Pfam" id="PF12323"/>
    </source>
</evidence>
<reference evidence="11 12" key="1">
    <citation type="journal article" date="2011" name="Int. J. Syst. Evol. Microbiol.">
        <title>Allobacillus halotolerans gen. nov., sp. nov. isolated from shrimp paste.</title>
        <authorList>
            <person name="Sheu S.Y."/>
            <person name="Arun A.B."/>
            <person name="Jiang S.R."/>
            <person name="Young C.C."/>
            <person name="Chen W.M."/>
        </authorList>
    </citation>
    <scope>NUCLEOTIDE SEQUENCE [LARGE SCALE GENOMIC DNA]</scope>
    <source>
        <strain evidence="11 12">LMG 24826</strain>
    </source>
</reference>
<dbReference type="InterPro" id="IPR010095">
    <property type="entry name" value="Cas12f1-like_TNB"/>
</dbReference>
<organism evidence="11 12">
    <name type="scientific">Allobacillus halotolerans</name>
    <dbReference type="NCBI Taxonomy" id="570278"/>
    <lineage>
        <taxon>Bacteria</taxon>
        <taxon>Bacillati</taxon>
        <taxon>Bacillota</taxon>
        <taxon>Bacilli</taxon>
        <taxon>Bacillales</taxon>
        <taxon>Bacillaceae</taxon>
        <taxon>Allobacillus</taxon>
    </lineage>
</organism>
<evidence type="ECO:0000256" key="2">
    <source>
        <dbReference type="ARBA" id="ARBA00011044"/>
    </source>
</evidence>
<dbReference type="InterPro" id="IPR051399">
    <property type="entry name" value="RNA-guided_DNA_endo/Transpos"/>
</dbReference>
<dbReference type="Pfam" id="PF07282">
    <property type="entry name" value="Cas12f1-like_TNB"/>
    <property type="match status" value="1"/>
</dbReference>
<dbReference type="PANTHER" id="PTHR30405">
    <property type="entry name" value="TRANSPOSASE"/>
    <property type="match status" value="1"/>
</dbReference>
<keyword evidence="7" id="KW-0233">DNA recombination</keyword>
<evidence type="ECO:0000256" key="7">
    <source>
        <dbReference type="ARBA" id="ARBA00023172"/>
    </source>
</evidence>
<keyword evidence="3" id="KW-0815">Transposition</keyword>
<proteinExistence type="inferred from homology"/>
<comment type="similarity">
    <text evidence="2">In the N-terminal section; belongs to the transposase 2 family.</text>
</comment>
<evidence type="ECO:0000259" key="9">
    <source>
        <dbReference type="Pfam" id="PF07282"/>
    </source>
</evidence>
<dbReference type="NCBIfam" id="NF038281">
    <property type="entry name" value="IS200_TnpB"/>
    <property type="match status" value="1"/>
</dbReference>
<dbReference type="InterPro" id="IPR001959">
    <property type="entry name" value="Transposase"/>
</dbReference>
<gene>
    <name evidence="11" type="primary">tnpB</name>
    <name evidence="11" type="ORF">KQ486_02885</name>
</gene>
<comment type="similarity">
    <text evidence="1">In the C-terminal section; belongs to the transposase 35 family.</text>
</comment>
<feature type="domain" description="Cas12f1-like TNB" evidence="9">
    <location>
        <begin position="286"/>
        <end position="354"/>
    </location>
</feature>
<evidence type="ECO:0000256" key="1">
    <source>
        <dbReference type="ARBA" id="ARBA00008761"/>
    </source>
</evidence>
<dbReference type="PANTHER" id="PTHR30405:SF25">
    <property type="entry name" value="RNA-GUIDED DNA ENDONUCLEASE INSQ-RELATED"/>
    <property type="match status" value="1"/>
</dbReference>
<dbReference type="Proteomes" id="UP000812672">
    <property type="component" value="Unassembled WGS sequence"/>
</dbReference>
<sequence length="375" mass="43393">MVIKKAYKFRIYPNKVQQNMINKTFGCSRFLFNRALFDVKTTGSSFKKTHYMKEIPSLKKTFPWLKSVDSIALQASIEQLDDSFQRFFKKQNKFPRFKNKKNDIKSYTTKMVNNNIQLDDNKIKLPKIGWVRFAKSRDVEGTIKRVTVRKNASGKYFVSILVEQANEYKRNHTNKSTGIDLGLTDFVVLSDGSKAKNPRHLKHLEHKLIRAQRTLSRRTIGSANWRKQKTKIARIHEKIANARKDFAHKLSRELVETYDLIGIEDLSVSNMLKNKNLAKSISDASWREFVTMLTYKAEWYGSELVQVDNKYPSSQLCSSCEYKNTNVKNLTVRKWVCPNCGSKHDRDINAAQNIKKEAKRLYGFNPITVGTTGIA</sequence>
<feature type="domain" description="Transposase putative helix-turn-helix" evidence="10">
    <location>
        <begin position="1"/>
        <end position="36"/>
    </location>
</feature>
<evidence type="ECO:0000256" key="6">
    <source>
        <dbReference type="ARBA" id="ARBA00023125"/>
    </source>
</evidence>
<dbReference type="InterPro" id="IPR053522">
    <property type="entry name" value="RNA-guided_endonuclease_TnpB"/>
</dbReference>
<dbReference type="NCBIfam" id="NF040570">
    <property type="entry name" value="guided_TnpB"/>
    <property type="match status" value="1"/>
</dbReference>
<keyword evidence="12" id="KW-1185">Reference proteome</keyword>
<keyword evidence="4" id="KW-0479">Metal-binding</keyword>
<dbReference type="InterPro" id="IPR021027">
    <property type="entry name" value="Transposase_put_HTH"/>
</dbReference>
<accession>A0ABS6GMT4</accession>
<dbReference type="EMBL" id="JAHLZF010000002">
    <property type="protein sequence ID" value="MBU6079955.1"/>
    <property type="molecule type" value="Genomic_DNA"/>
</dbReference>
<dbReference type="RefSeq" id="WP_216686735.1">
    <property type="nucleotide sequence ID" value="NZ_CAUPKR010000002.1"/>
</dbReference>
<evidence type="ECO:0000256" key="5">
    <source>
        <dbReference type="ARBA" id="ARBA00022833"/>
    </source>
</evidence>
<evidence type="ECO:0000313" key="11">
    <source>
        <dbReference type="EMBL" id="MBU6079955.1"/>
    </source>
</evidence>
<keyword evidence="5" id="KW-0862">Zinc</keyword>
<keyword evidence="6" id="KW-0238">DNA-binding</keyword>
<dbReference type="NCBIfam" id="TIGR01766">
    <property type="entry name" value="IS200/IS605 family accessory protein TnpB-like domain"/>
    <property type="match status" value="1"/>
</dbReference>
<dbReference type="Pfam" id="PF01385">
    <property type="entry name" value="OrfB_IS605"/>
    <property type="match status" value="1"/>
</dbReference>
<feature type="domain" description="Probable transposase IS891/IS1136/IS1341" evidence="8">
    <location>
        <begin position="159"/>
        <end position="274"/>
    </location>
</feature>
<comment type="caution">
    <text evidence="11">The sequence shown here is derived from an EMBL/GenBank/DDBJ whole genome shotgun (WGS) entry which is preliminary data.</text>
</comment>